<evidence type="ECO:0000256" key="2">
    <source>
        <dbReference type="SAM" id="MobiDB-lite"/>
    </source>
</evidence>
<dbReference type="Proteomes" id="UP001497516">
    <property type="component" value="Chromosome 9"/>
</dbReference>
<dbReference type="PANTHER" id="PTHR47682:SF1">
    <property type="entry name" value="TETRATRICOPEPTIDE REPEAT (TPR)-CONTAINING PROTEIN"/>
    <property type="match status" value="1"/>
</dbReference>
<feature type="region of interest" description="Disordered" evidence="2">
    <location>
        <begin position="1"/>
        <end position="40"/>
    </location>
</feature>
<dbReference type="SMART" id="SM00028">
    <property type="entry name" value="TPR"/>
    <property type="match status" value="3"/>
</dbReference>
<keyword evidence="4" id="KW-1185">Reference proteome</keyword>
<keyword evidence="1" id="KW-0802">TPR repeat</keyword>
<dbReference type="AlphaFoldDB" id="A0AAV2GW42"/>
<dbReference type="Gene3D" id="1.25.40.10">
    <property type="entry name" value="Tetratricopeptide repeat domain"/>
    <property type="match status" value="1"/>
</dbReference>
<dbReference type="PANTHER" id="PTHR47682">
    <property type="entry name" value="TETRATRICOPEPTIDE REPEAT (TPR)-CONTAINING PROTEIN"/>
    <property type="match status" value="1"/>
</dbReference>
<dbReference type="SUPFAM" id="SSF48452">
    <property type="entry name" value="TPR-like"/>
    <property type="match status" value="1"/>
</dbReference>
<proteinExistence type="predicted"/>
<accession>A0AAV2GW42</accession>
<evidence type="ECO:0000313" key="3">
    <source>
        <dbReference type="EMBL" id="CAL1415011.1"/>
    </source>
</evidence>
<dbReference type="InterPro" id="IPR036249">
    <property type="entry name" value="Thioredoxin-like_sf"/>
</dbReference>
<dbReference type="Pfam" id="PF13432">
    <property type="entry name" value="TPR_16"/>
    <property type="match status" value="1"/>
</dbReference>
<evidence type="ECO:0000313" key="4">
    <source>
        <dbReference type="Proteomes" id="UP001497516"/>
    </source>
</evidence>
<feature type="compositionally biased region" description="Low complexity" evidence="2">
    <location>
        <begin position="12"/>
        <end position="37"/>
    </location>
</feature>
<dbReference type="PROSITE" id="PS50005">
    <property type="entry name" value="TPR"/>
    <property type="match status" value="1"/>
</dbReference>
<protein>
    <submittedName>
        <fullName evidence="3">Uncharacterized protein</fullName>
    </submittedName>
</protein>
<reference evidence="3 4" key="1">
    <citation type="submission" date="2024-04" db="EMBL/GenBank/DDBJ databases">
        <authorList>
            <person name="Fracassetti M."/>
        </authorList>
    </citation>
    <scope>NUCLEOTIDE SEQUENCE [LARGE SCALE GENOMIC DNA]</scope>
</reference>
<dbReference type="Gene3D" id="3.40.30.10">
    <property type="entry name" value="Glutaredoxin"/>
    <property type="match status" value="1"/>
</dbReference>
<dbReference type="EMBL" id="OZ034822">
    <property type="protein sequence ID" value="CAL1415011.1"/>
    <property type="molecule type" value="Genomic_DNA"/>
</dbReference>
<dbReference type="InterPro" id="IPR011990">
    <property type="entry name" value="TPR-like_helical_dom_sf"/>
</dbReference>
<evidence type="ECO:0000256" key="1">
    <source>
        <dbReference type="PROSITE-ProRule" id="PRU00339"/>
    </source>
</evidence>
<feature type="compositionally biased region" description="Polar residues" evidence="2">
    <location>
        <begin position="1"/>
        <end position="11"/>
    </location>
</feature>
<sequence length="253" mass="26993">MAGAASQSLFHSSPRAAIRPSRASAIRAGGNNNNNNGKETGEIRVCTNRACRKQGSFQTLEILTGIAPPSVSVNSSGCLGRCGAGPNVAVLPRGLIRNHCGTAAQAASLMCESIGASSADVAKTLEAFTIRKRAEAEMEKGDFAEAEILLSRAIDLKPFGGLHIMLKFRSAARLGTGDYSGALEDAREALELAPRYPEAYLCEGDAFMAMEQYDAAEESYSICLQIEPSMRRSKSFKKRVSNLQEKLTASEVP</sequence>
<dbReference type="CDD" id="cd02980">
    <property type="entry name" value="TRX_Fd_family"/>
    <property type="match status" value="1"/>
</dbReference>
<feature type="repeat" description="TPR" evidence="1">
    <location>
        <begin position="197"/>
        <end position="230"/>
    </location>
</feature>
<organism evidence="3 4">
    <name type="scientific">Linum trigynum</name>
    <dbReference type="NCBI Taxonomy" id="586398"/>
    <lineage>
        <taxon>Eukaryota</taxon>
        <taxon>Viridiplantae</taxon>
        <taxon>Streptophyta</taxon>
        <taxon>Embryophyta</taxon>
        <taxon>Tracheophyta</taxon>
        <taxon>Spermatophyta</taxon>
        <taxon>Magnoliopsida</taxon>
        <taxon>eudicotyledons</taxon>
        <taxon>Gunneridae</taxon>
        <taxon>Pentapetalae</taxon>
        <taxon>rosids</taxon>
        <taxon>fabids</taxon>
        <taxon>Malpighiales</taxon>
        <taxon>Linaceae</taxon>
        <taxon>Linum</taxon>
    </lineage>
</organism>
<dbReference type="SUPFAM" id="SSF52833">
    <property type="entry name" value="Thioredoxin-like"/>
    <property type="match status" value="1"/>
</dbReference>
<dbReference type="InterPro" id="IPR019734">
    <property type="entry name" value="TPR_rpt"/>
</dbReference>
<name>A0AAV2GW42_9ROSI</name>
<gene>
    <name evidence="3" type="ORF">LTRI10_LOCUS54139</name>
</gene>